<name>A0ABU7UUG7_9CLOT</name>
<reference evidence="2 3" key="1">
    <citation type="submission" date="2023-11" db="EMBL/GenBank/DDBJ databases">
        <title>Draft genome sequence of a psychrophilic Clostridium strain from permafrost water brine.</title>
        <authorList>
            <person name="Shcherbakova V.A."/>
            <person name="Trubitsyn V.E."/>
            <person name="Zakharyuk A.G."/>
        </authorList>
    </citation>
    <scope>NUCLEOTIDE SEQUENCE [LARGE SCALE GENOMIC DNA]</scope>
    <source>
        <strain evidence="2 3">14F</strain>
    </source>
</reference>
<organism evidence="2 3">
    <name type="scientific">Clostridium frigoriphilum</name>
    <dbReference type="NCBI Taxonomy" id="443253"/>
    <lineage>
        <taxon>Bacteria</taxon>
        <taxon>Bacillati</taxon>
        <taxon>Bacillota</taxon>
        <taxon>Clostridia</taxon>
        <taxon>Eubacteriales</taxon>
        <taxon>Clostridiaceae</taxon>
        <taxon>Clostridium</taxon>
    </lineage>
</organism>
<evidence type="ECO:0000313" key="2">
    <source>
        <dbReference type="EMBL" id="MEF2115065.1"/>
    </source>
</evidence>
<keyword evidence="1" id="KW-0812">Transmembrane</keyword>
<keyword evidence="3" id="KW-1185">Reference proteome</keyword>
<feature type="transmembrane region" description="Helical" evidence="1">
    <location>
        <begin position="53"/>
        <end position="73"/>
    </location>
</feature>
<keyword evidence="1" id="KW-0472">Membrane</keyword>
<sequence length="120" mass="14250">MYVINNENGNSFRWDIGISNKNIKNDIIENKTNKIHLKNFRDAIFSIVNNEGYIFYTSGLFIYSLVVLGIFWNEDQLKKIKLIRVLLICISICLAYKIIMSAFDLKILFKNAEYYYYKIR</sequence>
<protein>
    <submittedName>
        <fullName evidence="2">Uncharacterized protein</fullName>
    </submittedName>
</protein>
<comment type="caution">
    <text evidence="2">The sequence shown here is derived from an EMBL/GenBank/DDBJ whole genome shotgun (WGS) entry which is preliminary data.</text>
</comment>
<feature type="transmembrane region" description="Helical" evidence="1">
    <location>
        <begin position="85"/>
        <end position="103"/>
    </location>
</feature>
<keyword evidence="1" id="KW-1133">Transmembrane helix</keyword>
<proteinExistence type="predicted"/>
<accession>A0ABU7UUG7</accession>
<dbReference type="Proteomes" id="UP001498469">
    <property type="component" value="Unassembled WGS sequence"/>
</dbReference>
<evidence type="ECO:0000313" key="3">
    <source>
        <dbReference type="Proteomes" id="UP001498469"/>
    </source>
</evidence>
<dbReference type="RefSeq" id="WP_216255219.1">
    <property type="nucleotide sequence ID" value="NZ_JAZHFS010000038.1"/>
</dbReference>
<gene>
    <name evidence="2" type="ORF">SJI18_22550</name>
</gene>
<dbReference type="EMBL" id="JAZHFS010000038">
    <property type="protein sequence ID" value="MEF2115065.1"/>
    <property type="molecule type" value="Genomic_DNA"/>
</dbReference>
<evidence type="ECO:0000256" key="1">
    <source>
        <dbReference type="SAM" id="Phobius"/>
    </source>
</evidence>